<gene>
    <name evidence="2" type="ORF">SAMN04488518_106207</name>
</gene>
<dbReference type="SUPFAM" id="SSF54593">
    <property type="entry name" value="Glyoxalase/Bleomycin resistance protein/Dihydroxybiphenyl dioxygenase"/>
    <property type="match status" value="1"/>
</dbReference>
<evidence type="ECO:0000313" key="2">
    <source>
        <dbReference type="EMBL" id="SFK55730.1"/>
    </source>
</evidence>
<dbReference type="PANTHER" id="PTHR36437:SF2">
    <property type="entry name" value="GLYOXALASE_BLEOMYCIN RESISTANCE PROTEIN_DIOXYGENASE"/>
    <property type="match status" value="1"/>
</dbReference>
<dbReference type="InterPro" id="IPR029068">
    <property type="entry name" value="Glyas_Bleomycin-R_OHBP_Dase"/>
</dbReference>
<proteinExistence type="predicted"/>
<comment type="caution">
    <text evidence="2">The sequence shown here is derived from an EMBL/GenBank/DDBJ whole genome shotgun (WGS) entry which is preliminary data.</text>
</comment>
<name>A0A1I4AHT2_9HYPH</name>
<dbReference type="InterPro" id="IPR037523">
    <property type="entry name" value="VOC_core"/>
</dbReference>
<organism evidence="2 3">
    <name type="scientific">Pseudovibrio ascidiaceicola</name>
    <dbReference type="NCBI Taxonomy" id="285279"/>
    <lineage>
        <taxon>Bacteria</taxon>
        <taxon>Pseudomonadati</taxon>
        <taxon>Pseudomonadota</taxon>
        <taxon>Alphaproteobacteria</taxon>
        <taxon>Hyphomicrobiales</taxon>
        <taxon>Stappiaceae</taxon>
        <taxon>Pseudovibrio</taxon>
    </lineage>
</organism>
<dbReference type="EMBL" id="FOSK01000006">
    <property type="protein sequence ID" value="SFK55730.1"/>
    <property type="molecule type" value="Genomic_DNA"/>
</dbReference>
<evidence type="ECO:0000259" key="1">
    <source>
        <dbReference type="PROSITE" id="PS51819"/>
    </source>
</evidence>
<feature type="domain" description="VOC" evidence="1">
    <location>
        <begin position="2"/>
        <end position="117"/>
    </location>
</feature>
<accession>A0A1I4AHT2</accession>
<sequence>MKLYGLRIFVSDIEKAREFYAETLGLPLSWEMPELGAFGAKLDNAELIIEQAHNEEDQEYIGRFLGASLQVDDIVDTYERLCEKGVAFTSPPEKQVWGGVLAHFHDPFGNVLTLLGEPR</sequence>
<keyword evidence="3" id="KW-1185">Reference proteome</keyword>
<dbReference type="InterPro" id="IPR004360">
    <property type="entry name" value="Glyas_Fos-R_dOase_dom"/>
</dbReference>
<dbReference type="RefSeq" id="WP_093520058.1">
    <property type="nucleotide sequence ID" value="NZ_FOSK01000006.1"/>
</dbReference>
<reference evidence="2 3" key="1">
    <citation type="submission" date="2016-10" db="EMBL/GenBank/DDBJ databases">
        <authorList>
            <person name="Varghese N."/>
            <person name="Submissions S."/>
        </authorList>
    </citation>
    <scope>NUCLEOTIDE SEQUENCE [LARGE SCALE GENOMIC DNA]</scope>
    <source>
        <strain evidence="2 3">DSM 16392</strain>
    </source>
</reference>
<dbReference type="Gene3D" id="3.10.180.10">
    <property type="entry name" value="2,3-Dihydroxybiphenyl 1,2-Dioxygenase, domain 1"/>
    <property type="match status" value="1"/>
</dbReference>
<evidence type="ECO:0000313" key="3">
    <source>
        <dbReference type="Proteomes" id="UP000199598"/>
    </source>
</evidence>
<dbReference type="Proteomes" id="UP000199598">
    <property type="component" value="Unassembled WGS sequence"/>
</dbReference>
<protein>
    <recommendedName>
        <fullName evidence="1">VOC domain-containing protein</fullName>
    </recommendedName>
</protein>
<dbReference type="Pfam" id="PF00903">
    <property type="entry name" value="Glyoxalase"/>
    <property type="match status" value="1"/>
</dbReference>
<dbReference type="PANTHER" id="PTHR36437">
    <property type="entry name" value="GLYOXALASE/BLEOMYCIN RESISTANCE PROTEIN/DIOXYGENASE"/>
    <property type="match status" value="1"/>
</dbReference>
<dbReference type="PROSITE" id="PS51819">
    <property type="entry name" value="VOC"/>
    <property type="match status" value="1"/>
</dbReference>